<accession>A0A495K3S5</accession>
<proteinExistence type="predicted"/>
<protein>
    <submittedName>
        <fullName evidence="1">Uncharacterized protein</fullName>
    </submittedName>
</protein>
<name>A0A495K3S5_WILMA</name>
<comment type="caution">
    <text evidence="1">The sequence shown here is derived from an EMBL/GenBank/DDBJ whole genome shotgun (WGS) entry which is preliminary data.</text>
</comment>
<dbReference type="EMBL" id="RBKV01000001">
    <property type="protein sequence ID" value="RKR95465.1"/>
    <property type="molecule type" value="Genomic_DNA"/>
</dbReference>
<evidence type="ECO:0000313" key="2">
    <source>
        <dbReference type="Proteomes" id="UP000274762"/>
    </source>
</evidence>
<dbReference type="Proteomes" id="UP000274762">
    <property type="component" value="Unassembled WGS sequence"/>
</dbReference>
<dbReference type="OrthoDB" id="3569687at2"/>
<evidence type="ECO:0000313" key="1">
    <source>
        <dbReference type="EMBL" id="RKR95465.1"/>
    </source>
</evidence>
<dbReference type="AlphaFoldDB" id="A0A495K3S5"/>
<sequence>MARGWFRREDRSVGGRPTDAIDRARSDMVSAFLQLDQRLSIITDGVEAAAALGMSAELVRAFAPVREACYETINDYLTVSGQDTATTTLGDVQRTMTRIVEAIQLLDRFYERNSTQIEHARISYAAVPDEAARARTQSDQLLARLSTLPADQLAYSSVKTAREQHDQARLQLEAAQLEVSGGGGDRAGLRNRAAALVAATEKLGQAVDRAPTRVGEATAALASVRTRLSAVRNRNARMPEAYSALLREFSAACSKDLIGHDQRSARDIDAAAAEIDTAAEEMKSDPEAALAAITRARSALANAEQLVDGVTDRLNELRVVQKDPPAAAGRVRFQIRDAQLLAVNLGLVEQWGSVLDAQVLRVDRAVATLTGRHPDYWGYLVDLRAISDFVTGVVNKMKDEARRS</sequence>
<reference evidence="1 2" key="1">
    <citation type="submission" date="2018-10" db="EMBL/GenBank/DDBJ databases">
        <title>Sequencing the genomes of 1000 actinobacteria strains.</title>
        <authorList>
            <person name="Klenk H.-P."/>
        </authorList>
    </citation>
    <scope>NUCLEOTIDE SEQUENCE [LARGE SCALE GENOMIC DNA]</scope>
    <source>
        <strain evidence="1 2">DSM 44343</strain>
    </source>
</reference>
<organism evidence="1 2">
    <name type="scientific">Williamsia marianensis</name>
    <dbReference type="NCBI Taxonomy" id="85044"/>
    <lineage>
        <taxon>Bacteria</taxon>
        <taxon>Bacillati</taxon>
        <taxon>Actinomycetota</taxon>
        <taxon>Actinomycetes</taxon>
        <taxon>Mycobacteriales</taxon>
        <taxon>Nocardiaceae</taxon>
        <taxon>Williamsia</taxon>
    </lineage>
</organism>
<gene>
    <name evidence="1" type="ORF">DFJ75_2285</name>
</gene>
<dbReference type="RefSeq" id="WP_062798190.1">
    <property type="nucleotide sequence ID" value="NZ_CBCRXS010000002.1"/>
</dbReference>